<evidence type="ECO:0000256" key="1">
    <source>
        <dbReference type="SAM" id="Phobius"/>
    </source>
</evidence>
<keyword evidence="1" id="KW-0472">Membrane</keyword>
<dbReference type="InterPro" id="IPR019635">
    <property type="entry name" value="DUF2500"/>
</dbReference>
<proteinExistence type="predicted"/>
<gene>
    <name evidence="2" type="ORF">ACFSUE_04545</name>
</gene>
<dbReference type="Pfam" id="PF10694">
    <property type="entry name" value="DUF2500"/>
    <property type="match status" value="1"/>
</dbReference>
<sequence length="143" mass="16068">MRIPKNRKYKSIRGGSFGDSFDAVFQGTQIFFYLVFFIVISIIVVSAIKGITTWSSNQQKPRLRVHASVVGKRTKTSGGNQTMVSTHYYATFEVESGDQMEFHVNGSEYGELAEGDYGMLDFQGSRSQGFTREPVNSDVQDRD</sequence>
<evidence type="ECO:0000313" key="3">
    <source>
        <dbReference type="Proteomes" id="UP001597399"/>
    </source>
</evidence>
<reference evidence="3" key="1">
    <citation type="journal article" date="2019" name="Int. J. Syst. Evol. Microbiol.">
        <title>The Global Catalogue of Microorganisms (GCM) 10K type strain sequencing project: providing services to taxonomists for standard genome sequencing and annotation.</title>
        <authorList>
            <consortium name="The Broad Institute Genomics Platform"/>
            <consortium name="The Broad Institute Genome Sequencing Center for Infectious Disease"/>
            <person name="Wu L."/>
            <person name="Ma J."/>
        </authorList>
    </citation>
    <scope>NUCLEOTIDE SEQUENCE [LARGE SCALE GENOMIC DNA]</scope>
    <source>
        <strain evidence="3">TISTR 2466</strain>
    </source>
</reference>
<comment type="caution">
    <text evidence="2">The sequence shown here is derived from an EMBL/GenBank/DDBJ whole genome shotgun (WGS) entry which is preliminary data.</text>
</comment>
<feature type="transmembrane region" description="Helical" evidence="1">
    <location>
        <begin position="30"/>
        <end position="52"/>
    </location>
</feature>
<protein>
    <submittedName>
        <fullName evidence="2">DUF2500 domain-containing protein</fullName>
    </submittedName>
</protein>
<dbReference type="Gene3D" id="2.40.50.660">
    <property type="match status" value="1"/>
</dbReference>
<dbReference type="RefSeq" id="WP_309247049.1">
    <property type="nucleotide sequence ID" value="NZ_JAMXWM010000022.1"/>
</dbReference>
<evidence type="ECO:0000313" key="2">
    <source>
        <dbReference type="EMBL" id="MFD2692902.1"/>
    </source>
</evidence>
<dbReference type="EMBL" id="JBHUMQ010000012">
    <property type="protein sequence ID" value="MFD2692902.1"/>
    <property type="molecule type" value="Genomic_DNA"/>
</dbReference>
<accession>A0ABW5S1L3</accession>
<organism evidence="2 3">
    <name type="scientific">Sporolactobacillus shoreicorticis</name>
    <dbReference type="NCBI Taxonomy" id="1923877"/>
    <lineage>
        <taxon>Bacteria</taxon>
        <taxon>Bacillati</taxon>
        <taxon>Bacillota</taxon>
        <taxon>Bacilli</taxon>
        <taxon>Bacillales</taxon>
        <taxon>Sporolactobacillaceae</taxon>
        <taxon>Sporolactobacillus</taxon>
    </lineage>
</organism>
<dbReference type="Proteomes" id="UP001597399">
    <property type="component" value="Unassembled WGS sequence"/>
</dbReference>
<keyword evidence="1" id="KW-1133">Transmembrane helix</keyword>
<keyword evidence="3" id="KW-1185">Reference proteome</keyword>
<keyword evidence="1" id="KW-0812">Transmembrane</keyword>
<name>A0ABW5S1L3_9BACL</name>